<keyword evidence="1" id="KW-0472">Membrane</keyword>
<dbReference type="RefSeq" id="WP_311583929.1">
    <property type="nucleotide sequence ID" value="NZ_JAVRIF010000010.1"/>
</dbReference>
<keyword evidence="1" id="KW-1133">Transmembrane helix</keyword>
<name>A0ABU3A438_9GAMM</name>
<sequence length="48" mass="5434">MATFTWFVVIAMCIAPAIIMFITAGVISIYKHATAWFTTKDEEVDHEL</sequence>
<accession>A0ABU3A438</accession>
<proteinExistence type="predicted"/>
<dbReference type="Proteomes" id="UP001266357">
    <property type="component" value="Unassembled WGS sequence"/>
</dbReference>
<evidence type="ECO:0000313" key="3">
    <source>
        <dbReference type="Proteomes" id="UP001266357"/>
    </source>
</evidence>
<reference evidence="2 3" key="1">
    <citation type="submission" date="2023-09" db="EMBL/GenBank/DDBJ databases">
        <authorList>
            <person name="Rey-Velasco X."/>
        </authorList>
    </citation>
    <scope>NUCLEOTIDE SEQUENCE [LARGE SCALE GENOMIC DNA]</scope>
    <source>
        <strain evidence="2 3">W431</strain>
    </source>
</reference>
<evidence type="ECO:0000313" key="2">
    <source>
        <dbReference type="EMBL" id="MDT0604947.1"/>
    </source>
</evidence>
<gene>
    <name evidence="2" type="ORF">RM573_15195</name>
</gene>
<keyword evidence="3" id="KW-1185">Reference proteome</keyword>
<dbReference type="EMBL" id="JAVRIF010000010">
    <property type="protein sequence ID" value="MDT0604947.1"/>
    <property type="molecule type" value="Genomic_DNA"/>
</dbReference>
<comment type="caution">
    <text evidence="2">The sequence shown here is derived from an EMBL/GenBank/DDBJ whole genome shotgun (WGS) entry which is preliminary data.</text>
</comment>
<organism evidence="2 3">
    <name type="scientific">Thalassotalea castellviae</name>
    <dbReference type="NCBI Taxonomy" id="3075612"/>
    <lineage>
        <taxon>Bacteria</taxon>
        <taxon>Pseudomonadati</taxon>
        <taxon>Pseudomonadota</taxon>
        <taxon>Gammaproteobacteria</taxon>
        <taxon>Alteromonadales</taxon>
        <taxon>Colwelliaceae</taxon>
        <taxon>Thalassotalea</taxon>
    </lineage>
</organism>
<evidence type="ECO:0000256" key="1">
    <source>
        <dbReference type="SAM" id="Phobius"/>
    </source>
</evidence>
<evidence type="ECO:0008006" key="4">
    <source>
        <dbReference type="Google" id="ProtNLM"/>
    </source>
</evidence>
<keyword evidence="1" id="KW-0812">Transmembrane</keyword>
<protein>
    <recommendedName>
        <fullName evidence="4">TMhelix containing protein</fullName>
    </recommendedName>
</protein>
<feature type="transmembrane region" description="Helical" evidence="1">
    <location>
        <begin position="6"/>
        <end position="30"/>
    </location>
</feature>